<evidence type="ECO:0000256" key="1">
    <source>
        <dbReference type="ARBA" id="ARBA00004651"/>
    </source>
</evidence>
<dbReference type="PANTHER" id="PTHR30012">
    <property type="entry name" value="GENERAL SECRETION PATHWAY PROTEIN"/>
    <property type="match status" value="1"/>
</dbReference>
<dbReference type="PANTHER" id="PTHR30012:SF0">
    <property type="entry name" value="TYPE II SECRETION SYSTEM PROTEIN F-RELATED"/>
    <property type="match status" value="1"/>
</dbReference>
<organism evidence="9 10">
    <name type="scientific">Megamonas funiformis</name>
    <dbReference type="NCBI Taxonomy" id="437897"/>
    <lineage>
        <taxon>Bacteria</taxon>
        <taxon>Bacillati</taxon>
        <taxon>Bacillota</taxon>
        <taxon>Negativicutes</taxon>
        <taxon>Selenomonadales</taxon>
        <taxon>Selenomonadaceae</taxon>
        <taxon>Megamonas</taxon>
    </lineage>
</organism>
<dbReference type="Gene3D" id="1.20.81.30">
    <property type="entry name" value="Type II secretion system (T2SS), domain F"/>
    <property type="match status" value="2"/>
</dbReference>
<keyword evidence="5 7" id="KW-1133">Transmembrane helix</keyword>
<evidence type="ECO:0000259" key="8">
    <source>
        <dbReference type="Pfam" id="PF00482"/>
    </source>
</evidence>
<protein>
    <submittedName>
        <fullName evidence="9">Type II secretion system F family protein</fullName>
    </submittedName>
</protein>
<feature type="domain" description="Type II secretion system protein GspF" evidence="8">
    <location>
        <begin position="227"/>
        <end position="353"/>
    </location>
</feature>
<keyword evidence="6 7" id="KW-0472">Membrane</keyword>
<feature type="transmembrane region" description="Helical" evidence="7">
    <location>
        <begin position="179"/>
        <end position="196"/>
    </location>
</feature>
<dbReference type="InterPro" id="IPR018076">
    <property type="entry name" value="T2SS_GspF_dom"/>
</dbReference>
<evidence type="ECO:0000256" key="4">
    <source>
        <dbReference type="ARBA" id="ARBA00022692"/>
    </source>
</evidence>
<dbReference type="InterPro" id="IPR042094">
    <property type="entry name" value="T2SS_GspF_sf"/>
</dbReference>
<evidence type="ECO:0000313" key="10">
    <source>
        <dbReference type="Proteomes" id="UP001198190"/>
    </source>
</evidence>
<dbReference type="InterPro" id="IPR003004">
    <property type="entry name" value="GspF/PilC"/>
</dbReference>
<evidence type="ECO:0000256" key="3">
    <source>
        <dbReference type="ARBA" id="ARBA00022475"/>
    </source>
</evidence>
<name>A0AAW4U6X1_9FIRM</name>
<keyword evidence="4 7" id="KW-0812">Transmembrane</keyword>
<reference evidence="9" key="1">
    <citation type="submission" date="2021-10" db="EMBL/GenBank/DDBJ databases">
        <title>Collection of gut derived symbiotic bacterial strains cultured from healthy donors.</title>
        <authorList>
            <person name="Lin H."/>
            <person name="Littmann E."/>
            <person name="Claire K."/>
            <person name="Pamer E."/>
        </authorList>
    </citation>
    <scope>NUCLEOTIDE SEQUENCE</scope>
    <source>
        <strain evidence="9">MSK.7.16</strain>
    </source>
</reference>
<comment type="similarity">
    <text evidence="2">Belongs to the GSP F family.</text>
</comment>
<proteinExistence type="inferred from homology"/>
<dbReference type="EMBL" id="JAJCGD010000026">
    <property type="protein sequence ID" value="MCB6828832.1"/>
    <property type="molecule type" value="Genomic_DNA"/>
</dbReference>
<gene>
    <name evidence="9" type="ORF">LIY65_09020</name>
</gene>
<keyword evidence="3" id="KW-1003">Cell membrane</keyword>
<dbReference type="Pfam" id="PF00482">
    <property type="entry name" value="T2SSF"/>
    <property type="match status" value="2"/>
</dbReference>
<dbReference type="GO" id="GO:0005886">
    <property type="term" value="C:plasma membrane"/>
    <property type="evidence" value="ECO:0007669"/>
    <property type="project" value="UniProtKB-SubCell"/>
</dbReference>
<feature type="transmembrane region" description="Helical" evidence="7">
    <location>
        <begin position="331"/>
        <end position="354"/>
    </location>
</feature>
<sequence length="366" mass="42116">MKHILYELLVFLRLKKRTIPNDNEILGYFRMFYLFLSAGMPVKESIEQCKVIVSPLMQPITKKILSKLDNGDDLELAMQETKVFPKYITDLVEAGRKNGSLKDIALEIIFFLEQKIDIKRKVNSGLFIVKIMSFILVVLIIAAFIVINKFKEILNDTKGELPTFTKLVLDFGDIVSNNWYIILFFVIVLLISFKILKKQYREKFDSLMFKVPIYGPIYKNLSFYRMSRIMSLTVQTGIAVEDSFEYASLAVDNIYFKNFINKIIYNLNKKDMLFKDAIEKANEEYKLLDNSFILILVAGRKSGNVKVALDSCAADYKRKLISLLSTVSDKVITPALFIIFIIVAIIYAAIMLPINNIWSSAQMMSK</sequence>
<evidence type="ECO:0000256" key="2">
    <source>
        <dbReference type="ARBA" id="ARBA00005745"/>
    </source>
</evidence>
<accession>A0AAW4U6X1</accession>
<evidence type="ECO:0000256" key="6">
    <source>
        <dbReference type="ARBA" id="ARBA00023136"/>
    </source>
</evidence>
<evidence type="ECO:0000313" key="9">
    <source>
        <dbReference type="EMBL" id="MCB6828832.1"/>
    </source>
</evidence>
<comment type="subcellular location">
    <subcellularLocation>
        <location evidence="1">Cell membrane</location>
        <topology evidence="1">Multi-pass membrane protein</topology>
    </subcellularLocation>
</comment>
<feature type="transmembrane region" description="Helical" evidence="7">
    <location>
        <begin position="125"/>
        <end position="147"/>
    </location>
</feature>
<dbReference type="RefSeq" id="WP_227153117.1">
    <property type="nucleotide sequence ID" value="NZ_JAJCGD010000026.1"/>
</dbReference>
<evidence type="ECO:0000256" key="7">
    <source>
        <dbReference type="SAM" id="Phobius"/>
    </source>
</evidence>
<feature type="domain" description="Type II secretion system protein GspF" evidence="8">
    <location>
        <begin position="29"/>
        <end position="147"/>
    </location>
</feature>
<dbReference type="Proteomes" id="UP001198190">
    <property type="component" value="Unassembled WGS sequence"/>
</dbReference>
<comment type="caution">
    <text evidence="9">The sequence shown here is derived from an EMBL/GenBank/DDBJ whole genome shotgun (WGS) entry which is preliminary data.</text>
</comment>
<dbReference type="AlphaFoldDB" id="A0AAW4U6X1"/>
<evidence type="ECO:0000256" key="5">
    <source>
        <dbReference type="ARBA" id="ARBA00022989"/>
    </source>
</evidence>